<keyword evidence="2" id="KW-1003">Cell membrane</keyword>
<dbReference type="Proteomes" id="UP000001937">
    <property type="component" value="Chromosome"/>
</dbReference>
<evidence type="ECO:0000256" key="5">
    <source>
        <dbReference type="ARBA" id="ARBA00023136"/>
    </source>
</evidence>
<comment type="subcellular location">
    <subcellularLocation>
        <location evidence="1">Cell membrane</location>
        <topology evidence="1">Multi-pass membrane protein</topology>
    </subcellularLocation>
</comment>
<evidence type="ECO:0000313" key="9">
    <source>
        <dbReference type="Proteomes" id="UP000001937"/>
    </source>
</evidence>
<evidence type="ECO:0000256" key="4">
    <source>
        <dbReference type="ARBA" id="ARBA00022989"/>
    </source>
</evidence>
<organism evidence="8 9">
    <name type="scientific">Frankia casuarinae (strain DSM 45818 / CECT 9043 / HFP020203 / CcI3)</name>
    <dbReference type="NCBI Taxonomy" id="106370"/>
    <lineage>
        <taxon>Bacteria</taxon>
        <taxon>Bacillati</taxon>
        <taxon>Actinomycetota</taxon>
        <taxon>Actinomycetes</taxon>
        <taxon>Frankiales</taxon>
        <taxon>Frankiaceae</taxon>
        <taxon>Frankia</taxon>
    </lineage>
</organism>
<dbReference type="KEGG" id="fra:Francci3_4298"/>
<dbReference type="PANTHER" id="PTHR35007">
    <property type="entry name" value="INTEGRAL MEMBRANE PROTEIN-RELATED"/>
    <property type="match status" value="1"/>
</dbReference>
<keyword evidence="5 6" id="KW-0472">Membrane</keyword>
<keyword evidence="4 6" id="KW-1133">Transmembrane helix</keyword>
<dbReference type="EMBL" id="CP000249">
    <property type="protein sequence ID" value="ABD13644.1"/>
    <property type="molecule type" value="Genomic_DNA"/>
</dbReference>
<evidence type="ECO:0000259" key="7">
    <source>
        <dbReference type="Pfam" id="PF00482"/>
    </source>
</evidence>
<feature type="domain" description="Type II secretion system protein GspF" evidence="7">
    <location>
        <begin position="286"/>
        <end position="433"/>
    </location>
</feature>
<gene>
    <name evidence="8" type="ordered locus">Francci3_4298</name>
</gene>
<evidence type="ECO:0000256" key="6">
    <source>
        <dbReference type="SAM" id="Phobius"/>
    </source>
</evidence>
<dbReference type="HOGENOM" id="CLU_543761_0_0_11"/>
<name>Q2J4Z8_FRACC</name>
<dbReference type="STRING" id="106370.Francci3_4298"/>
<evidence type="ECO:0000256" key="2">
    <source>
        <dbReference type="ARBA" id="ARBA00022475"/>
    </source>
</evidence>
<dbReference type="Pfam" id="PF00482">
    <property type="entry name" value="T2SSF"/>
    <property type="match status" value="1"/>
</dbReference>
<dbReference type="AlphaFoldDB" id="Q2J4Z8"/>
<feature type="transmembrane region" description="Helical" evidence="6">
    <location>
        <begin position="29"/>
        <end position="58"/>
    </location>
</feature>
<protein>
    <submittedName>
        <fullName evidence="8">Type II secretion system protein</fullName>
    </submittedName>
</protein>
<keyword evidence="9" id="KW-1185">Reference proteome</keyword>
<evidence type="ECO:0000256" key="1">
    <source>
        <dbReference type="ARBA" id="ARBA00004651"/>
    </source>
</evidence>
<feature type="transmembrane region" description="Helical" evidence="6">
    <location>
        <begin position="415"/>
        <end position="439"/>
    </location>
</feature>
<sequence>MTVLERVGTVPATIAVTRPRTGTMIGSGIGLVLGAVLLTLTSGPVAAGVMAVLLCCLARARRRSLERRRQVAVRQSAEDLLAAFAAELDAGAPQLEALRRAAGGIDELVAAPAGRSAWLPIDQLGAALDRTEEPGALLCRSEASSLRQLGVAYQVCAAVGARLAPVATMLAAVARADAVRAGELTSALAGPRSSGRLVASLPLAGIVLGSLAGAAPIAVLLGTPAGIGCLLVGGLADLVGVRWLRRLADGVERRGEPVAVDATGLAPPTSAVAGHNRFLADFPLALDLIAACLRSGETIMSAARAVGAATGGVLGAELCSVGDALAAGATVGAACERLVAASHAPRLTDRLPGWARRGRVTPPSRRARMVRAAIMALDRAEMSGAKLAATLTRLADRARDEAHAESIAAARRAGVLAVAPLGLCFLPAFLLLGVVPMVLGSVPALLPA</sequence>
<reference evidence="8 9" key="1">
    <citation type="journal article" date="2007" name="Genome Res.">
        <title>Genome characteristics of facultatively symbiotic Frankia sp. strains reflect host range and host plant biogeography.</title>
        <authorList>
            <person name="Normand P."/>
            <person name="Lapierre P."/>
            <person name="Tisa L.S."/>
            <person name="Gogarten J.P."/>
            <person name="Alloisio N."/>
            <person name="Bagnarol E."/>
            <person name="Bassi C.A."/>
            <person name="Berry A.M."/>
            <person name="Bickhart D.M."/>
            <person name="Choisne N."/>
            <person name="Couloux A."/>
            <person name="Cournoyer B."/>
            <person name="Cruveiller S."/>
            <person name="Daubin V."/>
            <person name="Demange N."/>
            <person name="Francino M.P."/>
            <person name="Goltsman E."/>
            <person name="Huang Y."/>
            <person name="Kopp O.R."/>
            <person name="Labarre L."/>
            <person name="Lapidus A."/>
            <person name="Lavire C."/>
            <person name="Marechal J."/>
            <person name="Martinez M."/>
            <person name="Mastronunzio J.E."/>
            <person name="Mullin B.C."/>
            <person name="Niemann J."/>
            <person name="Pujic P."/>
            <person name="Rawnsley T."/>
            <person name="Rouy Z."/>
            <person name="Schenowitz C."/>
            <person name="Sellstedt A."/>
            <person name="Tavares F."/>
            <person name="Tomkins J.P."/>
            <person name="Vallenet D."/>
            <person name="Valverde C."/>
            <person name="Wall L.G."/>
            <person name="Wang Y."/>
            <person name="Medigue C."/>
            <person name="Benson D.R."/>
        </authorList>
    </citation>
    <scope>NUCLEOTIDE SEQUENCE [LARGE SCALE GENOMIC DNA]</scope>
    <source>
        <strain evidence="9">DSM 45818 / CECT 9043 / CcI3</strain>
    </source>
</reference>
<dbReference type="PANTHER" id="PTHR35007:SF4">
    <property type="entry name" value="CONSERVED TRANSMEMBRANE PROTEIN-RELATED"/>
    <property type="match status" value="1"/>
</dbReference>
<dbReference type="InterPro" id="IPR018076">
    <property type="entry name" value="T2SS_GspF_dom"/>
</dbReference>
<proteinExistence type="predicted"/>
<dbReference type="eggNOG" id="COG4965">
    <property type="taxonomic scope" value="Bacteria"/>
</dbReference>
<evidence type="ECO:0000313" key="8">
    <source>
        <dbReference type="EMBL" id="ABD13644.1"/>
    </source>
</evidence>
<dbReference type="GO" id="GO:0005886">
    <property type="term" value="C:plasma membrane"/>
    <property type="evidence" value="ECO:0007669"/>
    <property type="project" value="UniProtKB-SubCell"/>
</dbReference>
<feature type="transmembrane region" description="Helical" evidence="6">
    <location>
        <begin position="197"/>
        <end position="219"/>
    </location>
</feature>
<keyword evidence="3 6" id="KW-0812">Transmembrane</keyword>
<evidence type="ECO:0000256" key="3">
    <source>
        <dbReference type="ARBA" id="ARBA00022692"/>
    </source>
</evidence>
<feature type="transmembrane region" description="Helical" evidence="6">
    <location>
        <begin position="225"/>
        <end position="244"/>
    </location>
</feature>
<dbReference type="eggNOG" id="COG2064">
    <property type="taxonomic scope" value="Bacteria"/>
</dbReference>
<accession>Q2J4Z8</accession>
<dbReference type="OrthoDB" id="3214542at2"/>